<evidence type="ECO:0000256" key="4">
    <source>
        <dbReference type="ARBA" id="ARBA00022679"/>
    </source>
</evidence>
<dbReference type="EC" id="2.8.4.3" evidence="9"/>
<feature type="domain" description="TRAM" evidence="13">
    <location>
        <begin position="400"/>
        <end position="463"/>
    </location>
</feature>
<gene>
    <name evidence="16" type="ORF">UX45_C0011G0005</name>
</gene>
<keyword evidence="3" id="KW-0004">4Fe-4S</keyword>
<dbReference type="PANTHER" id="PTHR43020">
    <property type="entry name" value="CDK5 REGULATORY SUBUNIT-ASSOCIATED PROTEIN 1"/>
    <property type="match status" value="1"/>
</dbReference>
<evidence type="ECO:0000256" key="6">
    <source>
        <dbReference type="ARBA" id="ARBA00022723"/>
    </source>
</evidence>
<name>A0A0G1PK33_9BACT</name>
<evidence type="ECO:0000256" key="7">
    <source>
        <dbReference type="ARBA" id="ARBA00023004"/>
    </source>
</evidence>
<dbReference type="PROSITE" id="PS51918">
    <property type="entry name" value="RADICAL_SAM"/>
    <property type="match status" value="1"/>
</dbReference>
<evidence type="ECO:0000256" key="11">
    <source>
        <dbReference type="ARBA" id="ARBA00080698"/>
    </source>
</evidence>
<accession>A0A0G1PK33</accession>
<dbReference type="Pfam" id="PF00919">
    <property type="entry name" value="UPF0004"/>
    <property type="match status" value="1"/>
</dbReference>
<dbReference type="Pfam" id="PF04055">
    <property type="entry name" value="Radical_SAM"/>
    <property type="match status" value="1"/>
</dbReference>
<dbReference type="SFLD" id="SFLDS00029">
    <property type="entry name" value="Radical_SAM"/>
    <property type="match status" value="1"/>
</dbReference>
<dbReference type="PROSITE" id="PS01278">
    <property type="entry name" value="MTTASE_RADICAL"/>
    <property type="match status" value="1"/>
</dbReference>
<evidence type="ECO:0000259" key="14">
    <source>
        <dbReference type="PROSITE" id="PS51449"/>
    </source>
</evidence>
<dbReference type="Gene3D" id="3.80.30.20">
    <property type="entry name" value="tm_1862 like domain"/>
    <property type="match status" value="1"/>
</dbReference>
<dbReference type="FunFam" id="3.40.50.12160:FF:000003">
    <property type="entry name" value="CDK5 regulatory subunit-associated protein 1"/>
    <property type="match status" value="1"/>
</dbReference>
<evidence type="ECO:0000256" key="1">
    <source>
        <dbReference type="ARBA" id="ARBA00001966"/>
    </source>
</evidence>
<evidence type="ECO:0000259" key="13">
    <source>
        <dbReference type="PROSITE" id="PS50926"/>
    </source>
</evidence>
<dbReference type="NCBIfam" id="TIGR01574">
    <property type="entry name" value="miaB-methiolase"/>
    <property type="match status" value="1"/>
</dbReference>
<dbReference type="PROSITE" id="PS50926">
    <property type="entry name" value="TRAM"/>
    <property type="match status" value="1"/>
</dbReference>
<dbReference type="SMART" id="SM00729">
    <property type="entry name" value="Elp3"/>
    <property type="match status" value="1"/>
</dbReference>
<keyword evidence="8" id="KW-0411">Iron-sulfur</keyword>
<dbReference type="FunFam" id="3.80.30.20:FF:000001">
    <property type="entry name" value="tRNA-2-methylthio-N(6)-dimethylallyladenosine synthase 2"/>
    <property type="match status" value="1"/>
</dbReference>
<comment type="function">
    <text evidence="2">Catalyzes the methylthiolation of N6-(dimethylallyl)adenosine (i(6)A), leading to the formation of 2-methylthio-N6-(dimethylallyl)adenosine (ms(2)i(6)A) at position 37 in tRNAs that read codons beginning with uridine.</text>
</comment>
<evidence type="ECO:0000259" key="15">
    <source>
        <dbReference type="PROSITE" id="PS51918"/>
    </source>
</evidence>
<dbReference type="Gene3D" id="3.40.50.12160">
    <property type="entry name" value="Methylthiotransferase, N-terminal domain"/>
    <property type="match status" value="1"/>
</dbReference>
<dbReference type="InterPro" id="IPR007197">
    <property type="entry name" value="rSAM"/>
</dbReference>
<dbReference type="SUPFAM" id="SSF102114">
    <property type="entry name" value="Radical SAM enzymes"/>
    <property type="match status" value="1"/>
</dbReference>
<keyword evidence="5" id="KW-0949">S-adenosyl-L-methionine</keyword>
<dbReference type="InterPro" id="IPR038135">
    <property type="entry name" value="Methylthiotransferase_N_sf"/>
</dbReference>
<evidence type="ECO:0000313" key="16">
    <source>
        <dbReference type="EMBL" id="KKU33169.1"/>
    </source>
</evidence>
<dbReference type="InterPro" id="IPR013848">
    <property type="entry name" value="Methylthiotransferase_N"/>
</dbReference>
<dbReference type="GO" id="GO:0035597">
    <property type="term" value="F:tRNA-2-methylthio-N(6)-dimethylallyladenosine(37) synthase activity"/>
    <property type="evidence" value="ECO:0007669"/>
    <property type="project" value="UniProtKB-EC"/>
</dbReference>
<dbReference type="NCBIfam" id="TIGR00089">
    <property type="entry name" value="MiaB/RimO family radical SAM methylthiotransferase"/>
    <property type="match status" value="1"/>
</dbReference>
<dbReference type="GO" id="GO:0005829">
    <property type="term" value="C:cytosol"/>
    <property type="evidence" value="ECO:0007669"/>
    <property type="project" value="TreeGrafter"/>
</dbReference>
<keyword evidence="6" id="KW-0479">Metal-binding</keyword>
<feature type="domain" description="MTTase N-terminal" evidence="14">
    <location>
        <begin position="23"/>
        <end position="140"/>
    </location>
</feature>
<evidence type="ECO:0000256" key="12">
    <source>
        <dbReference type="ARBA" id="ARBA00081141"/>
    </source>
</evidence>
<keyword evidence="4 16" id="KW-0808">Transferase</keyword>
<dbReference type="PATRIC" id="fig|1619001.3.peg.536"/>
<dbReference type="Proteomes" id="UP000034705">
    <property type="component" value="Unassembled WGS sequence"/>
</dbReference>
<organism evidence="16 17">
    <name type="scientific">Candidatus Uhrbacteria bacterium GW2011_GWF2_46_218</name>
    <dbReference type="NCBI Taxonomy" id="1619001"/>
    <lineage>
        <taxon>Bacteria</taxon>
        <taxon>Candidatus Uhriibacteriota</taxon>
    </lineage>
</organism>
<reference evidence="16 17" key="1">
    <citation type="journal article" date="2015" name="Nature">
        <title>rRNA introns, odd ribosomes, and small enigmatic genomes across a large radiation of phyla.</title>
        <authorList>
            <person name="Brown C.T."/>
            <person name="Hug L.A."/>
            <person name="Thomas B.C."/>
            <person name="Sharon I."/>
            <person name="Castelle C.J."/>
            <person name="Singh A."/>
            <person name="Wilkins M.J."/>
            <person name="Williams K.H."/>
            <person name="Banfield J.F."/>
        </authorList>
    </citation>
    <scope>NUCLEOTIDE SEQUENCE [LARGE SCALE GENOMIC DNA]</scope>
</reference>
<keyword evidence="7" id="KW-0408">Iron</keyword>
<sequence>MSGPDPTSTFCLIFDRFSWLMNFQYHLITYGCQMNKNDSERLESLLQHMGGVPIKEKEKADLILLNTCSVRQTAEDRIYGQVRTFLRLKEKNSKLIIGITGCMAGRDKNGKIRASLSGVDLFFAIKDMTELPRWIAGLRPDLAWKGEVPPDYLSLDPITPHLPQAFVTIQTGCNNFCSYCVVPFSRGREKNRPLQDILKETRSLADKGVVEVTLLGQTVNSYVAPDSEHFSSQNPFHHHFAALLWEMNQIPGISRLHFTAPHPKNMSEEIIEAMTLPAHLSFLHLPIQCGSNEVLQRMNRKHTVEDYLRAFEYTKKRIPWITLGTDIIVGFCGETKEQFQETVKVYKEVDFDIAYLARYSPRSGTAAWRAFKDDVSREEKKERWEELQVLMEGISFRKNQAYVGNEVSVLVERCEKAGEIAYVYGNSRELKLTRFPGESEDIGKIISVKVTRADTWLLEGVRV</sequence>
<dbReference type="CDD" id="cd01335">
    <property type="entry name" value="Radical_SAM"/>
    <property type="match status" value="1"/>
</dbReference>
<dbReference type="EMBL" id="LCMG01000011">
    <property type="protein sequence ID" value="KKU33169.1"/>
    <property type="molecule type" value="Genomic_DNA"/>
</dbReference>
<dbReference type="InterPro" id="IPR058240">
    <property type="entry name" value="rSAM_sf"/>
</dbReference>
<evidence type="ECO:0000256" key="9">
    <source>
        <dbReference type="ARBA" id="ARBA00033765"/>
    </source>
</evidence>
<dbReference type="PROSITE" id="PS51449">
    <property type="entry name" value="MTTASE_N"/>
    <property type="match status" value="1"/>
</dbReference>
<evidence type="ECO:0000256" key="2">
    <source>
        <dbReference type="ARBA" id="ARBA00003234"/>
    </source>
</evidence>
<dbReference type="InterPro" id="IPR006638">
    <property type="entry name" value="Elp3/MiaA/NifB-like_rSAM"/>
</dbReference>
<dbReference type="InterPro" id="IPR002792">
    <property type="entry name" value="TRAM_dom"/>
</dbReference>
<dbReference type="GO" id="GO:0046872">
    <property type="term" value="F:metal ion binding"/>
    <property type="evidence" value="ECO:0007669"/>
    <property type="project" value="UniProtKB-KW"/>
</dbReference>
<evidence type="ECO:0000256" key="3">
    <source>
        <dbReference type="ARBA" id="ARBA00022485"/>
    </source>
</evidence>
<dbReference type="PANTHER" id="PTHR43020:SF2">
    <property type="entry name" value="MITOCHONDRIAL TRNA METHYLTHIOTRANSFERASE CDK5RAP1"/>
    <property type="match status" value="1"/>
</dbReference>
<evidence type="ECO:0000313" key="17">
    <source>
        <dbReference type="Proteomes" id="UP000034705"/>
    </source>
</evidence>
<dbReference type="InterPro" id="IPR005839">
    <property type="entry name" value="Methylthiotransferase"/>
</dbReference>
<protein>
    <recommendedName>
        <fullName evidence="10">tRNA-2-methylthio-N(6)-dimethylallyladenosine synthase</fullName>
        <ecNumber evidence="9">2.8.4.3</ecNumber>
    </recommendedName>
    <alternativeName>
        <fullName evidence="12">(Dimethylallyl)adenosine tRNA methylthiotransferase MiaB</fullName>
    </alternativeName>
    <alternativeName>
        <fullName evidence="11">tRNA-i(6)A37 methylthiotransferase</fullName>
    </alternativeName>
</protein>
<dbReference type="SFLD" id="SFLDG01082">
    <property type="entry name" value="B12-binding_domain_containing"/>
    <property type="match status" value="1"/>
</dbReference>
<feature type="domain" description="Radical SAM core" evidence="15">
    <location>
        <begin position="159"/>
        <end position="397"/>
    </location>
</feature>
<comment type="caution">
    <text evidence="16">The sequence shown here is derived from an EMBL/GenBank/DDBJ whole genome shotgun (WGS) entry which is preliminary data.</text>
</comment>
<comment type="cofactor">
    <cofactor evidence="1">
        <name>[4Fe-4S] cluster</name>
        <dbReference type="ChEBI" id="CHEBI:49883"/>
    </cofactor>
</comment>
<dbReference type="SFLD" id="SFLDG01061">
    <property type="entry name" value="methylthiotransferase"/>
    <property type="match status" value="1"/>
</dbReference>
<proteinExistence type="predicted"/>
<dbReference type="AlphaFoldDB" id="A0A0G1PK33"/>
<dbReference type="GO" id="GO:0051539">
    <property type="term" value="F:4 iron, 4 sulfur cluster binding"/>
    <property type="evidence" value="ECO:0007669"/>
    <property type="project" value="UniProtKB-KW"/>
</dbReference>
<evidence type="ECO:0000256" key="10">
    <source>
        <dbReference type="ARBA" id="ARBA00068570"/>
    </source>
</evidence>
<dbReference type="InterPro" id="IPR020612">
    <property type="entry name" value="Methylthiotransferase_CS"/>
</dbReference>
<evidence type="ECO:0000256" key="8">
    <source>
        <dbReference type="ARBA" id="ARBA00023014"/>
    </source>
</evidence>
<evidence type="ECO:0000256" key="5">
    <source>
        <dbReference type="ARBA" id="ARBA00022691"/>
    </source>
</evidence>
<dbReference type="InterPro" id="IPR023404">
    <property type="entry name" value="rSAM_horseshoe"/>
</dbReference>